<dbReference type="Ensembl" id="ENSNMLT00000009914.1">
    <property type="protein sequence ID" value="ENSNMLP00000008736.1"/>
    <property type="gene ID" value="ENSNMLG00000006154.1"/>
</dbReference>
<reference evidence="9" key="2">
    <citation type="submission" date="2025-09" db="UniProtKB">
        <authorList>
            <consortium name="Ensembl"/>
        </authorList>
    </citation>
    <scope>IDENTIFICATION</scope>
</reference>
<reference evidence="9" key="1">
    <citation type="submission" date="2025-08" db="UniProtKB">
        <authorList>
            <consortium name="Ensembl"/>
        </authorList>
    </citation>
    <scope>IDENTIFICATION</scope>
</reference>
<evidence type="ECO:0000313" key="9">
    <source>
        <dbReference type="Ensembl" id="ENSNMLP00000008736.1"/>
    </source>
</evidence>
<evidence type="ECO:0000313" key="10">
    <source>
        <dbReference type="Proteomes" id="UP000694523"/>
    </source>
</evidence>
<protein>
    <recommendedName>
        <fullName evidence="4">Centromere protein O</fullName>
    </recommendedName>
</protein>
<keyword evidence="10" id="KW-1185">Reference proteome</keyword>
<evidence type="ECO:0000256" key="5">
    <source>
        <dbReference type="ARBA" id="ARBA00022454"/>
    </source>
</evidence>
<comment type="similarity">
    <text evidence="3">Belongs to the CENP-O/MCM21 family.</text>
</comment>
<keyword evidence="6" id="KW-0539">Nucleus</keyword>
<dbReference type="AlphaFoldDB" id="A0A8C6SLU7"/>
<evidence type="ECO:0000256" key="4">
    <source>
        <dbReference type="ARBA" id="ARBA00016395"/>
    </source>
</evidence>
<comment type="subcellular location">
    <subcellularLocation>
        <location evidence="2">Chromosome</location>
        <location evidence="2">Centromere</location>
    </subcellularLocation>
    <subcellularLocation>
        <location evidence="1">Nucleus</location>
    </subcellularLocation>
</comment>
<dbReference type="InterPro" id="IPR018464">
    <property type="entry name" value="CENP-O"/>
</dbReference>
<keyword evidence="5" id="KW-0158">Chromosome</keyword>
<dbReference type="PANTHER" id="PTHR14582">
    <property type="entry name" value="INNER KINETOCHORE SUBUNIT MAL2"/>
    <property type="match status" value="1"/>
</dbReference>
<dbReference type="GO" id="GO:0031511">
    <property type="term" value="C:Mis6-Sim4 complex"/>
    <property type="evidence" value="ECO:0007669"/>
    <property type="project" value="TreeGrafter"/>
</dbReference>
<dbReference type="GO" id="GO:0005634">
    <property type="term" value="C:nucleus"/>
    <property type="evidence" value="ECO:0007669"/>
    <property type="project" value="UniProtKB-SubCell"/>
</dbReference>
<evidence type="ECO:0000256" key="7">
    <source>
        <dbReference type="ARBA" id="ARBA00023328"/>
    </source>
</evidence>
<sequence>MEGASSKGALNHLTFLEAQARSRKTGASQQKSGASQLKAKVEELKKQRDLLKAQIAVHQSLQKLRTSLDKNEDADVDETSENSKLLMLMVKHSQLKDVLLAHHLLGGYDVVKTNEDNSLCFSLPTAYQGTMLDTYHVEIDVKRTVRISRHNIPPFIDVESLAKETNMQENIRGFLDTLSLHLNAFSSRKHQLKLVKDLHKSVEVLESNALCSLLVLLLTIPKEKTALLCSLDYSDHTRSLPTRVSIKGEEKDLSDSPEWQKNIALLQETPVHEALTAMRETRHII</sequence>
<dbReference type="PANTHER" id="PTHR14582:SF1">
    <property type="entry name" value="CENTROMERE PROTEIN O"/>
    <property type="match status" value="1"/>
</dbReference>
<evidence type="ECO:0000256" key="1">
    <source>
        <dbReference type="ARBA" id="ARBA00004123"/>
    </source>
</evidence>
<dbReference type="Proteomes" id="UP000694523">
    <property type="component" value="Unplaced"/>
</dbReference>
<keyword evidence="8" id="KW-0175">Coiled coil</keyword>
<evidence type="ECO:0000256" key="6">
    <source>
        <dbReference type="ARBA" id="ARBA00023242"/>
    </source>
</evidence>
<organism evidence="9 10">
    <name type="scientific">Neogobius melanostomus</name>
    <name type="common">round goby</name>
    <dbReference type="NCBI Taxonomy" id="47308"/>
    <lineage>
        <taxon>Eukaryota</taxon>
        <taxon>Metazoa</taxon>
        <taxon>Chordata</taxon>
        <taxon>Craniata</taxon>
        <taxon>Vertebrata</taxon>
        <taxon>Euteleostomi</taxon>
        <taxon>Actinopterygii</taxon>
        <taxon>Neopterygii</taxon>
        <taxon>Teleostei</taxon>
        <taxon>Neoteleostei</taxon>
        <taxon>Acanthomorphata</taxon>
        <taxon>Gobiaria</taxon>
        <taxon>Gobiiformes</taxon>
        <taxon>Gobioidei</taxon>
        <taxon>Gobiidae</taxon>
        <taxon>Benthophilinae</taxon>
        <taxon>Neogobiini</taxon>
        <taxon>Neogobius</taxon>
    </lineage>
</organism>
<proteinExistence type="inferred from homology"/>
<evidence type="ECO:0000256" key="3">
    <source>
        <dbReference type="ARBA" id="ARBA00007321"/>
    </source>
</evidence>
<name>A0A8C6SLU7_9GOBI</name>
<feature type="coiled-coil region" evidence="8">
    <location>
        <begin position="27"/>
        <end position="61"/>
    </location>
</feature>
<keyword evidence="7" id="KW-0137">Centromere</keyword>
<evidence type="ECO:0000256" key="8">
    <source>
        <dbReference type="SAM" id="Coils"/>
    </source>
</evidence>
<accession>A0A8C6SLU7</accession>
<evidence type="ECO:0000256" key="2">
    <source>
        <dbReference type="ARBA" id="ARBA00004584"/>
    </source>
</evidence>